<protein>
    <submittedName>
        <fullName evidence="2">Uncharacterized protein</fullName>
    </submittedName>
</protein>
<evidence type="ECO:0000313" key="2">
    <source>
        <dbReference type="EMBL" id="CAE7428265.1"/>
    </source>
</evidence>
<feature type="compositionally biased region" description="Basic and acidic residues" evidence="1">
    <location>
        <begin position="348"/>
        <end position="358"/>
    </location>
</feature>
<feature type="compositionally biased region" description="Polar residues" evidence="1">
    <location>
        <begin position="321"/>
        <end position="347"/>
    </location>
</feature>
<sequence>MAISQASGWFPTRQAVQPDEQDVERQLRMVPGALFRLKASNGEGRSWKQEEIQSSRATAEKPTPAPVSAKPQEAIPRQIRGRPMFLGEAKEILKAFRESLLTPAVTRTLQNIEQRGGVHMEQHRRVLITQEWNPIMKRFDFPTTEEGYNAMKAGIREFAENAYVRSCCHEVEHLCGAPTGAYFGVPTAEELAAKKAAEAEAARRAEEQRQREEAKRQAEELRKAQERRKAEEAEAKRAEESRRKEAEEAEAKRKAEEAEKEREARAREKAEEEARQQQQTQQDKEQNTQEEQTSQGSEAQQQGEHPSEQEQDTKSAEEEQAQQSGPEPGGSSTQSESCDTAEAQTQDPLERLAEEARQKAAKLRQGVETQEEAGTQRSPGSDDLAAPATTQNEVEEDGRKEAVTEENGLDGDHREGQHDNARDAASQEPDLPGHGPKGADEEANEAPPSPDTKDSPREKVKPVEGVQEENDHELQCFDVLRQVALREKPSRESKIVGAAVKGAQLLGAVEEVGGQQWLHVSSRCCKALGALADSAWALVTGVEFGLDDLLQASEQRQPQALGYAGRYEVAHGKVAVRVSPSLKGKIVGVVHAGRILMGTPHKVGGYAWLRFEESSRKKVADIGEEAWALIDGEPFGLEQLLRPLDKDGRKALESFHEKQTPPAAPEEAPADQGLADKADKTESAVGTAAASEGKLEAQANKKGAVKQDAKQESTTAISDPAKVESRRKAAQQAMDVLSGPVEYKVLAQDHAAPVRREPLVQSPEVGKLEKGRAEMSRLMFAATVATSYE</sequence>
<dbReference type="AlphaFoldDB" id="A0A812RB65"/>
<name>A0A812RB65_9DINO</name>
<gene>
    <name evidence="2" type="ORF">SNAT2548_LOCUS23281</name>
</gene>
<reference evidence="2" key="1">
    <citation type="submission" date="2021-02" db="EMBL/GenBank/DDBJ databases">
        <authorList>
            <person name="Dougan E. K."/>
            <person name="Rhodes N."/>
            <person name="Thang M."/>
            <person name="Chan C."/>
        </authorList>
    </citation>
    <scope>NUCLEOTIDE SEQUENCE</scope>
</reference>
<dbReference type="OrthoDB" id="434893at2759"/>
<feature type="compositionally biased region" description="Basic and acidic residues" evidence="1">
    <location>
        <begin position="305"/>
        <end position="317"/>
    </location>
</feature>
<proteinExistence type="predicted"/>
<evidence type="ECO:0000313" key="3">
    <source>
        <dbReference type="Proteomes" id="UP000604046"/>
    </source>
</evidence>
<feature type="region of interest" description="Disordered" evidence="1">
    <location>
        <begin position="40"/>
        <end position="74"/>
    </location>
</feature>
<feature type="compositionally biased region" description="Polar residues" evidence="1">
    <location>
        <begin position="293"/>
        <end position="304"/>
    </location>
</feature>
<feature type="compositionally biased region" description="Basic and acidic residues" evidence="1">
    <location>
        <begin position="202"/>
        <end position="275"/>
    </location>
</feature>
<feature type="compositionally biased region" description="Basic and acidic residues" evidence="1">
    <location>
        <begin position="451"/>
        <end position="462"/>
    </location>
</feature>
<organism evidence="2 3">
    <name type="scientific">Symbiodinium natans</name>
    <dbReference type="NCBI Taxonomy" id="878477"/>
    <lineage>
        <taxon>Eukaryota</taxon>
        <taxon>Sar</taxon>
        <taxon>Alveolata</taxon>
        <taxon>Dinophyceae</taxon>
        <taxon>Suessiales</taxon>
        <taxon>Symbiodiniaceae</taxon>
        <taxon>Symbiodinium</taxon>
    </lineage>
</organism>
<dbReference type="Proteomes" id="UP000604046">
    <property type="component" value="Unassembled WGS sequence"/>
</dbReference>
<accession>A0A812RB65</accession>
<comment type="caution">
    <text evidence="2">The sequence shown here is derived from an EMBL/GenBank/DDBJ whole genome shotgun (WGS) entry which is preliminary data.</text>
</comment>
<dbReference type="EMBL" id="CAJNDS010002317">
    <property type="protein sequence ID" value="CAE7428265.1"/>
    <property type="molecule type" value="Genomic_DNA"/>
</dbReference>
<feature type="region of interest" description="Disordered" evidence="1">
    <location>
        <begin position="1"/>
        <end position="23"/>
    </location>
</feature>
<feature type="region of interest" description="Disordered" evidence="1">
    <location>
        <begin position="653"/>
        <end position="730"/>
    </location>
</feature>
<feature type="region of interest" description="Disordered" evidence="1">
    <location>
        <begin position="202"/>
        <end position="470"/>
    </location>
</feature>
<evidence type="ECO:0000256" key="1">
    <source>
        <dbReference type="SAM" id="MobiDB-lite"/>
    </source>
</evidence>
<keyword evidence="3" id="KW-1185">Reference proteome</keyword>
<feature type="compositionally biased region" description="Basic and acidic residues" evidence="1">
    <location>
        <begin position="410"/>
        <end position="422"/>
    </location>
</feature>